<accession>A0A919VW12</accession>
<evidence type="ECO:0000313" key="2">
    <source>
        <dbReference type="Proteomes" id="UP000680865"/>
    </source>
</evidence>
<gene>
    <name evidence="1" type="ORF">Aco04nite_62960</name>
</gene>
<dbReference type="AlphaFoldDB" id="A0A919VW12"/>
<dbReference type="Proteomes" id="UP000680865">
    <property type="component" value="Unassembled WGS sequence"/>
</dbReference>
<sequence>MALVTAVSVLTLIGATGLIVRRQPAADPAPTGFSGGFSCNGGMDTCMQMASELARRAPLTEADSLAGQTAIARIDQALAAATPSSPSCAPDDDGCLVAPTAPAAEQARKALSDAGFDDVAARTARAGDPAPEGSFLAAVGVGPACVLLYQQNASQSGTVMGRLPDGTCLTV</sequence>
<evidence type="ECO:0000313" key="1">
    <source>
        <dbReference type="EMBL" id="GIM78941.1"/>
    </source>
</evidence>
<name>A0A919VW12_9ACTN</name>
<comment type="caution">
    <text evidence="1">The sequence shown here is derived from an EMBL/GenBank/DDBJ whole genome shotgun (WGS) entry which is preliminary data.</text>
</comment>
<proteinExistence type="predicted"/>
<protein>
    <submittedName>
        <fullName evidence="1">Uncharacterized protein</fullName>
    </submittedName>
</protein>
<dbReference type="EMBL" id="BOQP01000036">
    <property type="protein sequence ID" value="GIM78941.1"/>
    <property type="molecule type" value="Genomic_DNA"/>
</dbReference>
<organism evidence="1 2">
    <name type="scientific">Winogradskya consettensis</name>
    <dbReference type="NCBI Taxonomy" id="113560"/>
    <lineage>
        <taxon>Bacteria</taxon>
        <taxon>Bacillati</taxon>
        <taxon>Actinomycetota</taxon>
        <taxon>Actinomycetes</taxon>
        <taxon>Micromonosporales</taxon>
        <taxon>Micromonosporaceae</taxon>
        <taxon>Winogradskya</taxon>
    </lineage>
</organism>
<keyword evidence="2" id="KW-1185">Reference proteome</keyword>
<dbReference type="RefSeq" id="WP_213000827.1">
    <property type="nucleotide sequence ID" value="NZ_BAAATW010000017.1"/>
</dbReference>
<reference evidence="1" key="1">
    <citation type="submission" date="2021-03" db="EMBL/GenBank/DDBJ databases">
        <title>Whole genome shotgun sequence of Actinoplanes consettensis NBRC 14913.</title>
        <authorList>
            <person name="Komaki H."/>
            <person name="Tamura T."/>
        </authorList>
    </citation>
    <scope>NUCLEOTIDE SEQUENCE</scope>
    <source>
        <strain evidence="1">NBRC 14913</strain>
    </source>
</reference>